<evidence type="ECO:0000313" key="3">
    <source>
        <dbReference type="EMBL" id="KAJ3517750.1"/>
    </source>
</evidence>
<gene>
    <name evidence="3" type="ORF">NLJ89_g306</name>
</gene>
<comment type="caution">
    <text evidence="3">The sequence shown here is derived from an EMBL/GenBank/DDBJ whole genome shotgun (WGS) entry which is preliminary data.</text>
</comment>
<sequence>MREKGNEYGGYSRVQEDCIRKDEQGDGRSAKASYVQERMTDSIDHHRSAALLTVAQSNLGRVLLETRRAQLATASKRAAEAERIAQINEAKLKEKTAEVERLQQRLYLAQQRCQLTKELLVVLPKLDEAKMKLAALTETADRCDAKLQSLQSESDVFEAKFQRTKKEYDDLVREMEGLGL</sequence>
<evidence type="ECO:0000313" key="4">
    <source>
        <dbReference type="Proteomes" id="UP001148786"/>
    </source>
</evidence>
<keyword evidence="4" id="KW-1185">Reference proteome</keyword>
<evidence type="ECO:0000256" key="2">
    <source>
        <dbReference type="SAM" id="MobiDB-lite"/>
    </source>
</evidence>
<evidence type="ECO:0008006" key="5">
    <source>
        <dbReference type="Google" id="ProtNLM"/>
    </source>
</evidence>
<keyword evidence="1" id="KW-0175">Coiled coil</keyword>
<name>A0A9W8N247_9AGAR</name>
<evidence type="ECO:0000256" key="1">
    <source>
        <dbReference type="SAM" id="Coils"/>
    </source>
</evidence>
<dbReference type="AlphaFoldDB" id="A0A9W8N247"/>
<feature type="region of interest" description="Disordered" evidence="2">
    <location>
        <begin position="1"/>
        <end position="32"/>
    </location>
</feature>
<reference evidence="3" key="1">
    <citation type="submission" date="2022-07" db="EMBL/GenBank/DDBJ databases">
        <title>Genome Sequence of Agrocybe chaxingu.</title>
        <authorList>
            <person name="Buettner E."/>
        </authorList>
    </citation>
    <scope>NUCLEOTIDE SEQUENCE</scope>
    <source>
        <strain evidence="3">MP-N11</strain>
    </source>
</reference>
<dbReference type="OrthoDB" id="3017048at2759"/>
<feature type="compositionally biased region" description="Basic and acidic residues" evidence="2">
    <location>
        <begin position="14"/>
        <end position="29"/>
    </location>
</feature>
<accession>A0A9W8N247</accession>
<feature type="coiled-coil region" evidence="1">
    <location>
        <begin position="78"/>
        <end position="167"/>
    </location>
</feature>
<dbReference type="EMBL" id="JANKHO010000011">
    <property type="protein sequence ID" value="KAJ3517750.1"/>
    <property type="molecule type" value="Genomic_DNA"/>
</dbReference>
<proteinExistence type="predicted"/>
<dbReference type="SUPFAM" id="SSF57997">
    <property type="entry name" value="Tropomyosin"/>
    <property type="match status" value="1"/>
</dbReference>
<organism evidence="3 4">
    <name type="scientific">Agrocybe chaxingu</name>
    <dbReference type="NCBI Taxonomy" id="84603"/>
    <lineage>
        <taxon>Eukaryota</taxon>
        <taxon>Fungi</taxon>
        <taxon>Dikarya</taxon>
        <taxon>Basidiomycota</taxon>
        <taxon>Agaricomycotina</taxon>
        <taxon>Agaricomycetes</taxon>
        <taxon>Agaricomycetidae</taxon>
        <taxon>Agaricales</taxon>
        <taxon>Agaricineae</taxon>
        <taxon>Strophariaceae</taxon>
        <taxon>Agrocybe</taxon>
    </lineage>
</organism>
<protein>
    <recommendedName>
        <fullName evidence="5">Tropomyosin</fullName>
    </recommendedName>
</protein>
<dbReference type="Proteomes" id="UP001148786">
    <property type="component" value="Unassembled WGS sequence"/>
</dbReference>